<evidence type="ECO:0000313" key="2">
    <source>
        <dbReference type="EMBL" id="MBB6183869.1"/>
    </source>
</evidence>
<protein>
    <submittedName>
        <fullName evidence="1">Uncharacterized protein</fullName>
    </submittedName>
</protein>
<reference evidence="1 3" key="1">
    <citation type="submission" date="2014-09" db="EMBL/GenBank/DDBJ databases">
        <title>Xanthomonadaceae 3.5X direct submission.</title>
        <authorList>
            <person name="Fang T."/>
            <person name="Wang H."/>
        </authorList>
    </citation>
    <scope>NUCLEOTIDE SEQUENCE [LARGE SCALE GENOMIC DNA]</scope>
    <source>
        <strain evidence="1 3">3.5X</strain>
    </source>
</reference>
<dbReference type="AlphaFoldDB" id="A0A099CVI6"/>
<proteinExistence type="predicted"/>
<gene>
    <name evidence="2" type="ORF">HNQ86_001214</name>
    <name evidence="1" type="ORF">LF63_0105085</name>
</gene>
<organism evidence="1 3">
    <name type="scientific">Oleiagrimonas soli</name>
    <dbReference type="NCBI Taxonomy" id="1543381"/>
    <lineage>
        <taxon>Bacteria</taxon>
        <taxon>Pseudomonadati</taxon>
        <taxon>Pseudomonadota</taxon>
        <taxon>Gammaproteobacteria</taxon>
        <taxon>Lysobacterales</taxon>
        <taxon>Rhodanobacteraceae</taxon>
        <taxon>Oleiagrimonas</taxon>
    </lineage>
</organism>
<accession>A0A099CVI6</accession>
<dbReference type="EMBL" id="JROI01000010">
    <property type="protein sequence ID" value="KGI77799.1"/>
    <property type="molecule type" value="Genomic_DNA"/>
</dbReference>
<evidence type="ECO:0000313" key="3">
    <source>
        <dbReference type="Proteomes" id="UP000029708"/>
    </source>
</evidence>
<dbReference type="Proteomes" id="UP000029708">
    <property type="component" value="Unassembled WGS sequence"/>
</dbReference>
<evidence type="ECO:0000313" key="1">
    <source>
        <dbReference type="EMBL" id="KGI77799.1"/>
    </source>
</evidence>
<dbReference type="STRING" id="1543381.LF63_0105085"/>
<dbReference type="OrthoDB" id="5952569at2"/>
<keyword evidence="3" id="KW-1185">Reference proteome</keyword>
<dbReference type="RefSeq" id="WP_043100078.1">
    <property type="nucleotide sequence ID" value="NZ_JACHET010000001.1"/>
</dbReference>
<dbReference type="Proteomes" id="UP000560000">
    <property type="component" value="Unassembled WGS sequence"/>
</dbReference>
<sequence>MNVSESRSPASDAHPLNLRELAPHLRAMLADEDWLPACQDLDKLDELLYRIDTEPSCGNEVPDPDVALLIAAHQDFCRFRRAMAARLNTPDDTPLHITPDEWLQLRLRHGRAPESLEPYANYRAEEDRFHVVD</sequence>
<evidence type="ECO:0000313" key="4">
    <source>
        <dbReference type="Proteomes" id="UP000560000"/>
    </source>
</evidence>
<comment type="caution">
    <text evidence="1">The sequence shown here is derived from an EMBL/GenBank/DDBJ whole genome shotgun (WGS) entry which is preliminary data.</text>
</comment>
<reference evidence="2 4" key="2">
    <citation type="submission" date="2020-08" db="EMBL/GenBank/DDBJ databases">
        <title>Genomic Encyclopedia of Type Strains, Phase IV (KMG-IV): sequencing the most valuable type-strain genomes for metagenomic binning, comparative biology and taxonomic classification.</title>
        <authorList>
            <person name="Goeker M."/>
        </authorList>
    </citation>
    <scope>NUCLEOTIDE SEQUENCE [LARGE SCALE GENOMIC DNA]</scope>
    <source>
        <strain evidence="2 4">DSM 107085</strain>
    </source>
</reference>
<dbReference type="HOGENOM" id="CLU_1904611_0_0_6"/>
<dbReference type="EMBL" id="JACHET010000001">
    <property type="protein sequence ID" value="MBB6183869.1"/>
    <property type="molecule type" value="Genomic_DNA"/>
</dbReference>
<name>A0A099CVI6_9GAMM</name>